<reference evidence="6 7" key="2">
    <citation type="submission" date="2018-12" db="EMBL/GenBank/DDBJ databases">
        <title>Rhizobacter gummiphilus sp. nov., a rubber-degrading bacterium isolated from the soil of a botanical garden in Japan.</title>
        <authorList>
            <person name="Shunsuke S.S."/>
        </authorList>
    </citation>
    <scope>NUCLEOTIDE SEQUENCE [LARGE SCALE GENOMIC DNA]</scope>
    <source>
        <strain evidence="6 7">S-16</strain>
    </source>
</reference>
<organism evidence="6 7">
    <name type="scientific">Piscinibacter terrae</name>
    <dbReference type="NCBI Taxonomy" id="2496871"/>
    <lineage>
        <taxon>Bacteria</taxon>
        <taxon>Pseudomonadati</taxon>
        <taxon>Pseudomonadota</taxon>
        <taxon>Betaproteobacteria</taxon>
        <taxon>Burkholderiales</taxon>
        <taxon>Sphaerotilaceae</taxon>
        <taxon>Piscinibacter</taxon>
    </lineage>
</organism>
<dbReference type="EMBL" id="QUSW01000009">
    <property type="protein sequence ID" value="RQP21877.1"/>
    <property type="molecule type" value="Genomic_DNA"/>
</dbReference>
<dbReference type="PANTHER" id="PTHR30024">
    <property type="entry name" value="ALIPHATIC SULFONATES-BINDING PROTEIN-RELATED"/>
    <property type="match status" value="1"/>
</dbReference>
<dbReference type="AlphaFoldDB" id="A0A3N7HIL3"/>
<dbReference type="SUPFAM" id="SSF53850">
    <property type="entry name" value="Periplasmic binding protein-like II"/>
    <property type="match status" value="1"/>
</dbReference>
<dbReference type="OrthoDB" id="9806288at2"/>
<gene>
    <name evidence="6" type="ORF">DZC73_25905</name>
</gene>
<feature type="signal peptide" evidence="4">
    <location>
        <begin position="1"/>
        <end position="22"/>
    </location>
</feature>
<dbReference type="GO" id="GO:0042597">
    <property type="term" value="C:periplasmic space"/>
    <property type="evidence" value="ECO:0007669"/>
    <property type="project" value="UniProtKB-SubCell"/>
</dbReference>
<evidence type="ECO:0000256" key="3">
    <source>
        <dbReference type="ARBA" id="ARBA00022729"/>
    </source>
</evidence>
<dbReference type="Pfam" id="PF09084">
    <property type="entry name" value="NMT1"/>
    <property type="match status" value="1"/>
</dbReference>
<name>A0A3N7HIL3_9BURK</name>
<reference evidence="6 7" key="1">
    <citation type="submission" date="2018-08" db="EMBL/GenBank/DDBJ databases">
        <authorList>
            <person name="Khan S.A."/>
            <person name="Jeon C.O."/>
            <person name="Chun B.H."/>
            <person name="Jeong S.E."/>
        </authorList>
    </citation>
    <scope>NUCLEOTIDE SEQUENCE [LARGE SCALE GENOMIC DNA]</scope>
    <source>
        <strain evidence="6 7">S-16</strain>
    </source>
</reference>
<dbReference type="RefSeq" id="WP_124543288.1">
    <property type="nucleotide sequence ID" value="NZ_QUSW01000009.1"/>
</dbReference>
<accession>A0A3N7HIL3</accession>
<feature type="domain" description="SsuA/THI5-like" evidence="5">
    <location>
        <begin position="42"/>
        <end position="257"/>
    </location>
</feature>
<evidence type="ECO:0000256" key="2">
    <source>
        <dbReference type="ARBA" id="ARBA00010742"/>
    </source>
</evidence>
<feature type="chain" id="PRO_5018096832" evidence="4">
    <location>
        <begin position="23"/>
        <end position="334"/>
    </location>
</feature>
<proteinExistence type="inferred from homology"/>
<comment type="subcellular location">
    <subcellularLocation>
        <location evidence="1">Periplasm</location>
    </subcellularLocation>
</comment>
<dbReference type="Gene3D" id="3.40.190.10">
    <property type="entry name" value="Periplasmic binding protein-like II"/>
    <property type="match status" value="2"/>
</dbReference>
<evidence type="ECO:0000259" key="5">
    <source>
        <dbReference type="Pfam" id="PF09084"/>
    </source>
</evidence>
<sequence>MTAWRWPFVALLLVCAVTCAQAQGRPGRISLMVGGIEKQIYLPVILASRLGYFEAQGVDVEVLTEPSGVNAEDQLLAGAVQGVIGFYDHTIDLQAKGKLVRSVVQFSRIPGEVVLVAARHGSVIRTPADLKERPVGVTGLGSSTGFLVKYLATTGGLKTSDVHPLAVGAGDSFIDAMRAGRIHAGMTTEPTASRLLTTGEAQVLVDLRIVEGTRQALGGLYPAACLYMREDWISTHRSQVRALAAALVRALQYLQTHDAQEIASLVPESFFAGNRAMYVAALDRGKEMFTTDGRMPPGGPETVLQVMRVADRHVGQRKIDLGRTYTEDFTRPPP</sequence>
<comment type="similarity">
    <text evidence="2">Belongs to the bacterial solute-binding protein SsuA/TauA family.</text>
</comment>
<evidence type="ECO:0000313" key="6">
    <source>
        <dbReference type="EMBL" id="RQP21877.1"/>
    </source>
</evidence>
<dbReference type="Proteomes" id="UP000267464">
    <property type="component" value="Unassembled WGS sequence"/>
</dbReference>
<keyword evidence="7" id="KW-1185">Reference proteome</keyword>
<dbReference type="GO" id="GO:0042918">
    <property type="term" value="P:alkanesulfonate transmembrane transport"/>
    <property type="evidence" value="ECO:0007669"/>
    <property type="project" value="TreeGrafter"/>
</dbReference>
<dbReference type="PANTHER" id="PTHR30024:SF47">
    <property type="entry name" value="TAURINE-BINDING PERIPLASMIC PROTEIN"/>
    <property type="match status" value="1"/>
</dbReference>
<protein>
    <submittedName>
        <fullName evidence="6">ABC transporter substrate-binding protein</fullName>
    </submittedName>
</protein>
<evidence type="ECO:0000313" key="7">
    <source>
        <dbReference type="Proteomes" id="UP000267464"/>
    </source>
</evidence>
<dbReference type="InterPro" id="IPR015168">
    <property type="entry name" value="SsuA/THI5"/>
</dbReference>
<evidence type="ECO:0000256" key="4">
    <source>
        <dbReference type="SAM" id="SignalP"/>
    </source>
</evidence>
<keyword evidence="3 4" id="KW-0732">Signal</keyword>
<evidence type="ECO:0000256" key="1">
    <source>
        <dbReference type="ARBA" id="ARBA00004418"/>
    </source>
</evidence>
<comment type="caution">
    <text evidence="6">The sequence shown here is derived from an EMBL/GenBank/DDBJ whole genome shotgun (WGS) entry which is preliminary data.</text>
</comment>